<dbReference type="InterPro" id="IPR056822">
    <property type="entry name" value="TEN_NHL"/>
</dbReference>
<dbReference type="Pfam" id="PF01436">
    <property type="entry name" value="NHL"/>
    <property type="match status" value="1"/>
</dbReference>
<evidence type="ECO:0000259" key="5">
    <source>
        <dbReference type="Pfam" id="PF25021"/>
    </source>
</evidence>
<keyword evidence="7" id="KW-1185">Reference proteome</keyword>
<name>A0ABT4RP54_9ACTN</name>
<dbReference type="InterPro" id="IPR001258">
    <property type="entry name" value="NHL_repeat"/>
</dbReference>
<feature type="region of interest" description="Disordered" evidence="3">
    <location>
        <begin position="843"/>
        <end position="865"/>
    </location>
</feature>
<dbReference type="PANTHER" id="PTHR46388">
    <property type="entry name" value="NHL REPEAT-CONTAINING PROTEIN 2"/>
    <property type="match status" value="1"/>
</dbReference>
<feature type="compositionally biased region" description="Pro residues" evidence="3">
    <location>
        <begin position="843"/>
        <end position="857"/>
    </location>
</feature>
<evidence type="ECO:0000256" key="1">
    <source>
        <dbReference type="ARBA" id="ARBA00022737"/>
    </source>
</evidence>
<dbReference type="InterPro" id="IPR013783">
    <property type="entry name" value="Ig-like_fold"/>
</dbReference>
<feature type="repeat" description="NHL" evidence="2">
    <location>
        <begin position="272"/>
        <end position="308"/>
    </location>
</feature>
<reference evidence="6" key="1">
    <citation type="submission" date="2022-10" db="EMBL/GenBank/DDBJ databases">
        <title>The WGS of Solirubrobacter sp. CPCC 204708.</title>
        <authorList>
            <person name="Jiang Z."/>
        </authorList>
    </citation>
    <scope>NUCLEOTIDE SEQUENCE</scope>
    <source>
        <strain evidence="6">CPCC 204708</strain>
    </source>
</reference>
<evidence type="ECO:0000256" key="2">
    <source>
        <dbReference type="PROSITE-ProRule" id="PRU00504"/>
    </source>
</evidence>
<feature type="chain" id="PRO_5045330434" description="Teneurin NHL domain-containing protein" evidence="4">
    <location>
        <begin position="24"/>
        <end position="973"/>
    </location>
</feature>
<dbReference type="EMBL" id="JAPCID010000038">
    <property type="protein sequence ID" value="MDA0140348.1"/>
    <property type="molecule type" value="Genomic_DNA"/>
</dbReference>
<keyword evidence="1" id="KW-0677">Repeat</keyword>
<feature type="domain" description="Teneurin NHL" evidence="5">
    <location>
        <begin position="221"/>
        <end position="317"/>
    </location>
</feature>
<dbReference type="InterPro" id="IPR011042">
    <property type="entry name" value="6-blade_b-propeller_TolB-like"/>
</dbReference>
<dbReference type="Pfam" id="PF25021">
    <property type="entry name" value="TEN_NHL"/>
    <property type="match status" value="1"/>
</dbReference>
<protein>
    <recommendedName>
        <fullName evidence="5">Teneurin NHL domain-containing protein</fullName>
    </recommendedName>
</protein>
<dbReference type="PANTHER" id="PTHR46388:SF2">
    <property type="entry name" value="NHL REPEAT-CONTAINING PROTEIN 2"/>
    <property type="match status" value="1"/>
</dbReference>
<dbReference type="SUPFAM" id="SSF101898">
    <property type="entry name" value="NHL repeat"/>
    <property type="match status" value="1"/>
</dbReference>
<proteinExistence type="predicted"/>
<organism evidence="6 7">
    <name type="scientific">Solirubrobacter deserti</name>
    <dbReference type="NCBI Taxonomy" id="2282478"/>
    <lineage>
        <taxon>Bacteria</taxon>
        <taxon>Bacillati</taxon>
        <taxon>Actinomycetota</taxon>
        <taxon>Thermoleophilia</taxon>
        <taxon>Solirubrobacterales</taxon>
        <taxon>Solirubrobacteraceae</taxon>
        <taxon>Solirubrobacter</taxon>
    </lineage>
</organism>
<feature type="signal peptide" evidence="4">
    <location>
        <begin position="1"/>
        <end position="23"/>
    </location>
</feature>
<evidence type="ECO:0000313" key="6">
    <source>
        <dbReference type="EMBL" id="MDA0140348.1"/>
    </source>
</evidence>
<comment type="caution">
    <text evidence="6">The sequence shown here is derived from an EMBL/GenBank/DDBJ whole genome shotgun (WGS) entry which is preliminary data.</text>
</comment>
<dbReference type="Gene3D" id="2.60.40.10">
    <property type="entry name" value="Immunoglobulins"/>
    <property type="match status" value="1"/>
</dbReference>
<dbReference type="RefSeq" id="WP_202953330.1">
    <property type="nucleotide sequence ID" value="NZ_JAPCID010000038.1"/>
</dbReference>
<evidence type="ECO:0000256" key="4">
    <source>
        <dbReference type="SAM" id="SignalP"/>
    </source>
</evidence>
<dbReference type="Gene3D" id="2.40.10.500">
    <property type="match status" value="1"/>
</dbReference>
<dbReference type="PROSITE" id="PS51125">
    <property type="entry name" value="NHL"/>
    <property type="match status" value="1"/>
</dbReference>
<dbReference type="Proteomes" id="UP001147700">
    <property type="component" value="Unassembled WGS sequence"/>
</dbReference>
<sequence length="973" mass="99591">MRARRLTLAALLACTVSSSAAHAAPGDIEPLAGGHGAGPAREIAFTPRGIAAWNGRLAAVDDAGTVRAIDVATGATTILAGAGFSAMDPTGTIKPGATLSSTHAVAAAPDGGLLVTDQCGVLRFDPLTLAGTRIAGDCAADSEVEDGSPARSGLLTLPQAIAVQQDGTILFVDHVQRLRRIDATTGTVSTLGAPSPDPNTGVANGVALRDAYFNGISGVSLDRLTGDLVIAEDQGHRVRRVVAGVDRRIDAGDPVTVVAGTGAEGDSGDGGPATAAQLNRPGGVAVLADGRIVVSDRLNRRVRMITRDGAISTIATGVQAAAAAGRPTFESHLVRFTAAAEIGEHVYIADGYASGIANGSLHQVLQVDLATTPPSVTRVAGNGTPSFSGEGVSATDAQLGRPTDVATLPDGSLVVADSGSRRVRRIDRQGQITTLAGTGSSCGVPGECGEGGPARTARLDGPAAVATAADGSVFIADTSSEQWIARIVKIDAEGRLQIVTGPADDFVEPGLADGSLADARFSENIDALTLSADGRRLYVADSGNSRVRLVDLQAGTVSTVAGNGFPDRAPDDEGGPALDAQIGPGGLALLADGDLLVSDTPNHRVRRIDAETQRITTVIGNGRDPDALEDPTTFDYEEDGEVLEPLAAPVLTPRGLAVRADGAIAIAAGSKVWLQEPGGPGIRRVIGAQTRMGFTGDRGPGLQRLMSHTRAVAFTRDGSMVTADAALGRLFRLTPPAPLVRLTAVAPSRLVAGGEPVRVELRTGEALVAAGLDAGPGVSVTELARDGSDPTRWTAVLRASTDTATGPRNVTLITRDAAHATCASCLTIDAAPVPVPDPPETAPITRPAPPVPIPTPAAPVRSTTSVRVPATARRATLRRGLPVTVTASAGGRVTVELRIDRAKARRLQLSSGRLARVSRSATAGRALTVRLKPSARTQRALQRSRAGLRATVTITIVGTDGTRAKTEKKLWLR</sequence>
<accession>A0ABT4RP54</accession>
<keyword evidence="4" id="KW-0732">Signal</keyword>
<evidence type="ECO:0000256" key="3">
    <source>
        <dbReference type="SAM" id="MobiDB-lite"/>
    </source>
</evidence>
<evidence type="ECO:0000313" key="7">
    <source>
        <dbReference type="Proteomes" id="UP001147700"/>
    </source>
</evidence>
<dbReference type="SUPFAM" id="SSF63825">
    <property type="entry name" value="YWTD domain"/>
    <property type="match status" value="2"/>
</dbReference>
<gene>
    <name evidence="6" type="ORF">OJ962_22815</name>
</gene>
<dbReference type="Gene3D" id="2.120.10.30">
    <property type="entry name" value="TolB, C-terminal domain"/>
    <property type="match status" value="4"/>
</dbReference>